<keyword evidence="7" id="KW-0963">Cytoplasm</keyword>
<evidence type="ECO:0000256" key="8">
    <source>
        <dbReference type="SAM" id="MobiDB-lite"/>
    </source>
</evidence>
<name>A0A1H0YZZ1_9MICO</name>
<dbReference type="GO" id="GO:0004585">
    <property type="term" value="F:ornithine carbamoyltransferase activity"/>
    <property type="evidence" value="ECO:0007669"/>
    <property type="project" value="UniProtKB-UniRule"/>
</dbReference>
<dbReference type="SUPFAM" id="SSF53671">
    <property type="entry name" value="Aspartate/ornithine carbamoyltransferase"/>
    <property type="match status" value="1"/>
</dbReference>
<dbReference type="PROSITE" id="PS00097">
    <property type="entry name" value="CARBAMOYLTRANSFERASE"/>
    <property type="match status" value="1"/>
</dbReference>
<protein>
    <recommendedName>
        <fullName evidence="4 7">Ornithine carbamoyltransferase</fullName>
        <shortName evidence="7">OTCase</shortName>
        <ecNumber evidence="3 7">2.1.3.3</ecNumber>
    </recommendedName>
</protein>
<evidence type="ECO:0000256" key="3">
    <source>
        <dbReference type="ARBA" id="ARBA00013007"/>
    </source>
</evidence>
<evidence type="ECO:0000313" key="12">
    <source>
        <dbReference type="Proteomes" id="UP000182690"/>
    </source>
</evidence>
<feature type="binding site" evidence="7">
    <location>
        <position position="255"/>
    </location>
    <ligand>
        <name>L-ornithine</name>
        <dbReference type="ChEBI" id="CHEBI:46911"/>
    </ligand>
</feature>
<dbReference type="HAMAP" id="MF_01109">
    <property type="entry name" value="OTCase"/>
    <property type="match status" value="1"/>
</dbReference>
<comment type="subcellular location">
    <subcellularLocation>
        <location evidence="7">Cytoplasm</location>
    </subcellularLocation>
</comment>
<feature type="binding site" evidence="7">
    <location>
        <position position="108"/>
    </location>
    <ligand>
        <name>carbamoyl phosphate</name>
        <dbReference type="ChEBI" id="CHEBI:58228"/>
    </ligand>
</feature>
<dbReference type="NCBIfam" id="TIGR00658">
    <property type="entry name" value="orni_carb_tr"/>
    <property type="match status" value="1"/>
</dbReference>
<evidence type="ECO:0000256" key="5">
    <source>
        <dbReference type="ARBA" id="ARBA00022679"/>
    </source>
</evidence>
<organism evidence="11 12">
    <name type="scientific">Leucobacter chromiiresistens</name>
    <dbReference type="NCBI Taxonomy" id="1079994"/>
    <lineage>
        <taxon>Bacteria</taxon>
        <taxon>Bacillati</taxon>
        <taxon>Actinomycetota</taxon>
        <taxon>Actinomycetes</taxon>
        <taxon>Micrococcales</taxon>
        <taxon>Microbacteriaceae</taxon>
        <taxon>Leucobacter</taxon>
    </lineage>
</organism>
<dbReference type="InterPro" id="IPR006131">
    <property type="entry name" value="Asp_carbamoyltransf_Asp/Orn-bd"/>
</dbReference>
<dbReference type="PANTHER" id="PTHR45753:SF3">
    <property type="entry name" value="ORNITHINE TRANSCARBAMYLASE, MITOCHONDRIAL"/>
    <property type="match status" value="1"/>
</dbReference>
<dbReference type="Gene3D" id="3.40.50.1370">
    <property type="entry name" value="Aspartate/ornithine carbamoyltransferase"/>
    <property type="match status" value="2"/>
</dbReference>
<dbReference type="InterPro" id="IPR002292">
    <property type="entry name" value="Orn/put_carbamltrans"/>
</dbReference>
<dbReference type="Pfam" id="PF02729">
    <property type="entry name" value="OTCace_N"/>
    <property type="match status" value="1"/>
</dbReference>
<dbReference type="GO" id="GO:0019240">
    <property type="term" value="P:citrulline biosynthetic process"/>
    <property type="evidence" value="ECO:0007669"/>
    <property type="project" value="TreeGrafter"/>
</dbReference>
<dbReference type="EMBL" id="FNKB01000001">
    <property type="protein sequence ID" value="SDQ20753.1"/>
    <property type="molecule type" value="Genomic_DNA"/>
</dbReference>
<feature type="binding site" evidence="7">
    <location>
        <begin position="259"/>
        <end position="260"/>
    </location>
    <ligand>
        <name>L-ornithine</name>
        <dbReference type="ChEBI" id="CHEBI:46911"/>
    </ligand>
</feature>
<feature type="binding site" evidence="7">
    <location>
        <begin position="81"/>
        <end position="84"/>
    </location>
    <ligand>
        <name>carbamoyl phosphate</name>
        <dbReference type="ChEBI" id="CHEBI:58228"/>
    </ligand>
</feature>
<feature type="binding site" evidence="7">
    <location>
        <begin position="295"/>
        <end position="296"/>
    </location>
    <ligand>
        <name>carbamoyl phosphate</name>
        <dbReference type="ChEBI" id="CHEBI:58228"/>
    </ligand>
</feature>
<feature type="region of interest" description="Disordered" evidence="8">
    <location>
        <begin position="1"/>
        <end position="24"/>
    </location>
</feature>
<accession>A0A1H0YZZ1</accession>
<keyword evidence="5 7" id="KW-0808">Transferase</keyword>
<dbReference type="EC" id="2.1.3.3" evidence="3 7"/>
<feature type="binding site" evidence="7">
    <location>
        <position position="191"/>
    </location>
    <ligand>
        <name>L-ornithine</name>
        <dbReference type="ChEBI" id="CHEBI:46911"/>
    </ligand>
</feature>
<feature type="binding site" evidence="7">
    <location>
        <position position="132"/>
    </location>
    <ligand>
        <name>carbamoyl phosphate</name>
        <dbReference type="ChEBI" id="CHEBI:58228"/>
    </ligand>
</feature>
<dbReference type="FunFam" id="3.40.50.1370:FF:000008">
    <property type="entry name" value="Ornithine carbamoyltransferase"/>
    <property type="match status" value="1"/>
</dbReference>
<dbReference type="PANTHER" id="PTHR45753">
    <property type="entry name" value="ORNITHINE CARBAMOYLTRANSFERASE, MITOCHONDRIAL"/>
    <property type="match status" value="1"/>
</dbReference>
<feature type="domain" description="Aspartate/ornithine carbamoyltransferase Asp/Orn-binding" evidence="9">
    <location>
        <begin position="179"/>
        <end position="334"/>
    </location>
</feature>
<comment type="catalytic activity">
    <reaction evidence="6 7">
        <text>carbamoyl phosphate + L-ornithine = L-citrulline + phosphate + H(+)</text>
        <dbReference type="Rhea" id="RHEA:19513"/>
        <dbReference type="ChEBI" id="CHEBI:15378"/>
        <dbReference type="ChEBI" id="CHEBI:43474"/>
        <dbReference type="ChEBI" id="CHEBI:46911"/>
        <dbReference type="ChEBI" id="CHEBI:57743"/>
        <dbReference type="ChEBI" id="CHEBI:58228"/>
        <dbReference type="EC" id="2.1.3.3"/>
    </reaction>
</comment>
<reference evidence="11 12" key="1">
    <citation type="submission" date="2016-10" db="EMBL/GenBank/DDBJ databases">
        <authorList>
            <person name="de Groot N.N."/>
        </authorList>
    </citation>
    <scope>NUCLEOTIDE SEQUENCE [LARGE SCALE GENOMIC DNA]</scope>
    <source>
        <strain evidence="11 12">DSM 22788</strain>
    </source>
</reference>
<dbReference type="InterPro" id="IPR036901">
    <property type="entry name" value="Asp/Orn_carbamoylTrfase_sf"/>
</dbReference>
<dbReference type="Proteomes" id="UP000182690">
    <property type="component" value="Unassembled WGS sequence"/>
</dbReference>
<dbReference type="InterPro" id="IPR024904">
    <property type="entry name" value="OTCase_ArgI"/>
</dbReference>
<dbReference type="GO" id="GO:0042450">
    <property type="term" value="P:L-arginine biosynthetic process via ornithine"/>
    <property type="evidence" value="ECO:0007669"/>
    <property type="project" value="UniProtKB-UniRule"/>
</dbReference>
<feature type="binding site" evidence="7">
    <location>
        <position position="323"/>
    </location>
    <ligand>
        <name>carbamoyl phosphate</name>
        <dbReference type="ChEBI" id="CHEBI:58228"/>
    </ligand>
</feature>
<evidence type="ECO:0000256" key="4">
    <source>
        <dbReference type="ARBA" id="ARBA00016634"/>
    </source>
</evidence>
<dbReference type="InterPro" id="IPR006130">
    <property type="entry name" value="Asp/Orn_carbamoylTrfase"/>
</dbReference>
<evidence type="ECO:0000256" key="6">
    <source>
        <dbReference type="ARBA" id="ARBA00048772"/>
    </source>
</evidence>
<dbReference type="PRINTS" id="PR00100">
    <property type="entry name" value="AOTCASE"/>
</dbReference>
<dbReference type="STRING" id="1079994.SAMN04488565_1334"/>
<evidence type="ECO:0000256" key="7">
    <source>
        <dbReference type="HAMAP-Rule" id="MF_01109"/>
    </source>
</evidence>
<dbReference type="Pfam" id="PF00185">
    <property type="entry name" value="OTCace"/>
    <property type="match status" value="1"/>
</dbReference>
<evidence type="ECO:0000259" key="9">
    <source>
        <dbReference type="Pfam" id="PF00185"/>
    </source>
</evidence>
<comment type="similarity">
    <text evidence="2 7">Belongs to the aspartate/ornithine carbamoyltransferase superfamily. OTCase family.</text>
</comment>
<dbReference type="GO" id="GO:0016597">
    <property type="term" value="F:amino acid binding"/>
    <property type="evidence" value="ECO:0007669"/>
    <property type="project" value="InterPro"/>
</dbReference>
<dbReference type="PRINTS" id="PR00102">
    <property type="entry name" value="OTCASE"/>
</dbReference>
<feature type="domain" description="Aspartate/ornithine carbamoyltransferase carbamoyl-P binding" evidence="10">
    <location>
        <begin position="34"/>
        <end position="172"/>
    </location>
</feature>
<proteinExistence type="inferred from homology"/>
<dbReference type="InterPro" id="IPR006132">
    <property type="entry name" value="Asp/Orn_carbamoyltranf_P-bd"/>
</dbReference>
<evidence type="ECO:0000259" key="10">
    <source>
        <dbReference type="Pfam" id="PF02729"/>
    </source>
</evidence>
<comment type="pathway">
    <text evidence="1">Amino-acid biosynthesis; L-arginine biosynthesis; L-arginine from L-ornithine and carbamoyl phosphate: step 1/3.</text>
</comment>
<evidence type="ECO:0000256" key="1">
    <source>
        <dbReference type="ARBA" id="ARBA00004975"/>
    </source>
</evidence>
<evidence type="ECO:0000313" key="11">
    <source>
        <dbReference type="EMBL" id="SDQ20753.1"/>
    </source>
</evidence>
<dbReference type="AlphaFoldDB" id="A0A1H0YZZ1"/>
<dbReference type="GO" id="GO:0005737">
    <property type="term" value="C:cytoplasm"/>
    <property type="evidence" value="ECO:0007669"/>
    <property type="project" value="UniProtKB-SubCell"/>
</dbReference>
<evidence type="ECO:0000256" key="2">
    <source>
        <dbReference type="ARBA" id="ARBA00007805"/>
    </source>
</evidence>
<feature type="binding site" evidence="7">
    <location>
        <begin position="159"/>
        <end position="162"/>
    </location>
    <ligand>
        <name>carbamoyl phosphate</name>
        <dbReference type="ChEBI" id="CHEBI:58228"/>
    </ligand>
</feature>
<sequence>MHIGSQSAYLGRPGAAHAGATPRRRASRLIRVTRHFLRDDDLSPAEQRDVLELAARLKREPFSERPLEGPRSVSVFFDKTSTRTRFSFAAGIAELGGSPIIVNPGEAQLGAKESIGDTAKVLSRMVSLIVWRTFAHAGLEEMAAHASVPVINSLSDDFHPCQILADLQTIREQKGELAGLTATYLGDAANNMGHSYLLGFATAGMHIRIAGPEGHHPRPDIVADAERIAAETGGSVEIFTDPARAVAGSDAVITDTWVSMGQEAEKAARIETFAPYRVTGELMELAARDAIFLHCLPAYREYEVAPEVIDGAQSVVWDEAENRVHAQKALMTWLLAQA</sequence>
<gene>
    <name evidence="11" type="ORF">SAMN04488565_1334</name>
</gene>
<dbReference type="eggNOG" id="COG0078">
    <property type="taxonomic scope" value="Bacteria"/>
</dbReference>
<dbReference type="NCBIfam" id="NF001986">
    <property type="entry name" value="PRK00779.1"/>
    <property type="match status" value="1"/>
</dbReference>